<proteinExistence type="predicted"/>
<comment type="caution">
    <text evidence="2">The sequence shown here is derived from an EMBL/GenBank/DDBJ whole genome shotgun (WGS) entry which is preliminary data.</text>
</comment>
<evidence type="ECO:0000256" key="1">
    <source>
        <dbReference type="SAM" id="Phobius"/>
    </source>
</evidence>
<feature type="transmembrane region" description="Helical" evidence="1">
    <location>
        <begin position="38"/>
        <end position="58"/>
    </location>
</feature>
<gene>
    <name evidence="2" type="ORF">LX13_004078</name>
</gene>
<name>A0ABT1HJY9_9NOCA</name>
<keyword evidence="1" id="KW-1133">Transmembrane helix</keyword>
<keyword evidence="1" id="KW-0812">Transmembrane</keyword>
<dbReference type="EMBL" id="JAMTCJ010000004">
    <property type="protein sequence ID" value="MCP2178237.1"/>
    <property type="molecule type" value="Genomic_DNA"/>
</dbReference>
<evidence type="ECO:0000313" key="3">
    <source>
        <dbReference type="Proteomes" id="UP001206895"/>
    </source>
</evidence>
<dbReference type="Proteomes" id="UP001206895">
    <property type="component" value="Unassembled WGS sequence"/>
</dbReference>
<feature type="transmembrane region" description="Helical" evidence="1">
    <location>
        <begin position="12"/>
        <end position="32"/>
    </location>
</feature>
<evidence type="ECO:0008006" key="4">
    <source>
        <dbReference type="Google" id="ProtNLM"/>
    </source>
</evidence>
<protein>
    <recommendedName>
        <fullName evidence="4">Ribosomal protein L7/L12 C-terminal domain-containing protein</fullName>
    </recommendedName>
</protein>
<keyword evidence="3" id="KW-1185">Reference proteome</keyword>
<organism evidence="2 3">
    <name type="scientific">Williamsia maris</name>
    <dbReference type="NCBI Taxonomy" id="72806"/>
    <lineage>
        <taxon>Bacteria</taxon>
        <taxon>Bacillati</taxon>
        <taxon>Actinomycetota</taxon>
        <taxon>Actinomycetes</taxon>
        <taxon>Mycobacteriales</taxon>
        <taxon>Nocardiaceae</taxon>
        <taxon>Williamsia</taxon>
    </lineage>
</organism>
<evidence type="ECO:0000313" key="2">
    <source>
        <dbReference type="EMBL" id="MCP2178237.1"/>
    </source>
</evidence>
<dbReference type="RefSeq" id="WP_253663179.1">
    <property type="nucleotide sequence ID" value="NZ_BAAAJQ010000003.1"/>
</dbReference>
<accession>A0ABT1HJY9</accession>
<reference evidence="2 3" key="1">
    <citation type="submission" date="2022-06" db="EMBL/GenBank/DDBJ databases">
        <title>Genomic Encyclopedia of Archaeal and Bacterial Type Strains, Phase II (KMG-II): from individual species to whole genera.</title>
        <authorList>
            <person name="Goeker M."/>
        </authorList>
    </citation>
    <scope>NUCLEOTIDE SEQUENCE [LARGE SCALE GENOMIC DNA]</scope>
    <source>
        <strain evidence="2 3">DSM 44693</strain>
    </source>
</reference>
<sequence>MSQRRERLETWAGCIANVAIVVLTVGYVSEAFDHPSVYRVSLAIVGVGLSISVCWSTYRRVTGRQRPAMTYPRKNPATVPFDDVVAAMAEGEDRIDSIRLLRENHPGLGLLDAKNLVDEVTARPDL</sequence>
<keyword evidence="1" id="KW-0472">Membrane</keyword>